<dbReference type="PANTHER" id="PTHR34817">
    <property type="entry name" value="NUCLEOTIDYLTRANSFERASE"/>
    <property type="match status" value="1"/>
</dbReference>
<evidence type="ECO:0000313" key="1">
    <source>
        <dbReference type="EMBL" id="GAN33201.1"/>
    </source>
</evidence>
<gene>
    <name evidence="1" type="ORF">BROSI_A1718</name>
</gene>
<dbReference type="Proteomes" id="UP000032309">
    <property type="component" value="Unassembled WGS sequence"/>
</dbReference>
<name>A0ABQ0JWY8_9BACT</name>
<dbReference type="InterPro" id="IPR018775">
    <property type="entry name" value="RlaP"/>
</dbReference>
<dbReference type="RefSeq" id="WP_052563269.1">
    <property type="nucleotide sequence ID" value="NZ_BAFN01000001.1"/>
</dbReference>
<dbReference type="PANTHER" id="PTHR34817:SF2">
    <property type="entry name" value="NUCLEOTIDYLTRANSFERASE"/>
    <property type="match status" value="1"/>
</dbReference>
<dbReference type="EMBL" id="BAFN01000001">
    <property type="protein sequence ID" value="GAN33201.1"/>
    <property type="molecule type" value="Genomic_DNA"/>
</dbReference>
<organism evidence="1 2">
    <name type="scientific">Candidatus Brocadia sinica JPN1</name>
    <dbReference type="NCBI Taxonomy" id="1197129"/>
    <lineage>
        <taxon>Bacteria</taxon>
        <taxon>Pseudomonadati</taxon>
        <taxon>Planctomycetota</taxon>
        <taxon>Candidatus Brocadiia</taxon>
        <taxon>Candidatus Brocadiales</taxon>
        <taxon>Candidatus Brocadiaceae</taxon>
        <taxon>Candidatus Brocadia</taxon>
    </lineage>
</organism>
<sequence length="257" mass="30634">MKEEIITRLNNVENEECVKILYACESGSRAWGFPSTNSDFDVRFLYLHPKNWYLSIDLEQKRDVIERPINDQIDLSGWDLRKALRLFRKSNPPLIEWLGSPIVYWEKYSTVTQMSQLVETYYSPKTCMYHYLHMARGNYREYLRGEQVWIKKYFYVLRPILAINWLERGWGVVPTEFRVMVNQLFNSGELKQEIEKLIKSKEQGEELDYGPRIPVISNFIDREIERFEGKQFTDDTDQRSTDQLNGLFISALDEVWS</sequence>
<accession>A0ABQ0JWY8</accession>
<protein>
    <submittedName>
        <fullName evidence="1">Nucleotidyltransferase</fullName>
    </submittedName>
</protein>
<keyword evidence="2" id="KW-1185">Reference proteome</keyword>
<comment type="caution">
    <text evidence="1">The sequence shown here is derived from an EMBL/GenBank/DDBJ whole genome shotgun (WGS) entry which is preliminary data.</text>
</comment>
<dbReference type="Pfam" id="PF10127">
    <property type="entry name" value="RlaP"/>
    <property type="match status" value="1"/>
</dbReference>
<proteinExistence type="predicted"/>
<evidence type="ECO:0000313" key="2">
    <source>
        <dbReference type="Proteomes" id="UP000032309"/>
    </source>
</evidence>
<reference evidence="2" key="1">
    <citation type="journal article" date="2015" name="Genome Announc.">
        <title>Draft Genome Sequence of an Anaerobic Ammonium-Oxidizing Bacterium, "Candidatus Brocadia sinica".</title>
        <authorList>
            <person name="Oshiki M."/>
            <person name="Shinyako-Hata K."/>
            <person name="Satoh H."/>
            <person name="Okabe S."/>
        </authorList>
    </citation>
    <scope>NUCLEOTIDE SEQUENCE [LARGE SCALE GENOMIC DNA]</scope>
    <source>
        <strain evidence="2">JPN1</strain>
    </source>
</reference>